<dbReference type="AlphaFoldDB" id="A0A8C5R791"/>
<dbReference type="InterPro" id="IPR002931">
    <property type="entry name" value="Transglutaminase-like"/>
</dbReference>
<keyword evidence="5" id="KW-0106">Calcium</keyword>
<keyword evidence="6" id="KW-0012">Acyltransferase</keyword>
<feature type="compositionally biased region" description="Basic and acidic residues" evidence="9">
    <location>
        <begin position="511"/>
        <end position="524"/>
    </location>
</feature>
<protein>
    <recommendedName>
        <fullName evidence="7">protein-glutamine gamma-glutamyltransferase</fullName>
        <ecNumber evidence="7">2.3.2.13</ecNumber>
    </recommendedName>
</protein>
<dbReference type="FunFam" id="2.60.40.10:FF:000278">
    <property type="entry name" value="Protein-glutamine gamma-glutamyltransferase 2"/>
    <property type="match status" value="1"/>
</dbReference>
<dbReference type="OrthoDB" id="437511at2759"/>
<dbReference type="Proteomes" id="UP000694569">
    <property type="component" value="Unplaced"/>
</dbReference>
<evidence type="ECO:0000256" key="5">
    <source>
        <dbReference type="ARBA" id="ARBA00022837"/>
    </source>
</evidence>
<dbReference type="Gene3D" id="2.60.40.10">
    <property type="entry name" value="Immunoglobulins"/>
    <property type="match status" value="3"/>
</dbReference>
<evidence type="ECO:0000256" key="4">
    <source>
        <dbReference type="ARBA" id="ARBA00022723"/>
    </source>
</evidence>
<dbReference type="FunFam" id="2.60.40.10:FF:000171">
    <property type="entry name" value="protein-glutamine gamma-glutamyltransferase 6"/>
    <property type="match status" value="1"/>
</dbReference>
<dbReference type="InterPro" id="IPR038765">
    <property type="entry name" value="Papain-like_cys_pep_sf"/>
</dbReference>
<accession>A0A8C5R791</accession>
<dbReference type="EC" id="2.3.2.13" evidence="7"/>
<proteinExistence type="inferred from homology"/>
<dbReference type="InterPro" id="IPR050779">
    <property type="entry name" value="Transglutaminase"/>
</dbReference>
<dbReference type="Pfam" id="PF00868">
    <property type="entry name" value="Transglut_N"/>
    <property type="match status" value="1"/>
</dbReference>
<dbReference type="FunFam" id="2.60.40.10:FF:001482">
    <property type="entry name" value="Protein-glutamine gamma-glutamyltransferase 4"/>
    <property type="match status" value="1"/>
</dbReference>
<dbReference type="SUPFAM" id="SSF54001">
    <property type="entry name" value="Cysteine proteinases"/>
    <property type="match status" value="1"/>
</dbReference>
<organism evidence="11 12">
    <name type="scientific">Leptobrachium leishanense</name>
    <name type="common">Leishan spiny toad</name>
    <dbReference type="NCBI Taxonomy" id="445787"/>
    <lineage>
        <taxon>Eukaryota</taxon>
        <taxon>Metazoa</taxon>
        <taxon>Chordata</taxon>
        <taxon>Craniata</taxon>
        <taxon>Vertebrata</taxon>
        <taxon>Euteleostomi</taxon>
        <taxon>Amphibia</taxon>
        <taxon>Batrachia</taxon>
        <taxon>Anura</taxon>
        <taxon>Pelobatoidea</taxon>
        <taxon>Megophryidae</taxon>
        <taxon>Leptobrachium</taxon>
    </lineage>
</organism>
<reference evidence="11" key="2">
    <citation type="submission" date="2025-09" db="UniProtKB">
        <authorList>
            <consortium name="Ensembl"/>
        </authorList>
    </citation>
    <scope>IDENTIFICATION</scope>
</reference>
<comment type="cofactor">
    <cofactor evidence="1">
        <name>Ca(2+)</name>
        <dbReference type="ChEBI" id="CHEBI:29108"/>
    </cofactor>
</comment>
<evidence type="ECO:0000256" key="1">
    <source>
        <dbReference type="ARBA" id="ARBA00001913"/>
    </source>
</evidence>
<dbReference type="PROSITE" id="PS00547">
    <property type="entry name" value="TRANSGLUTAMINASES"/>
    <property type="match status" value="1"/>
</dbReference>
<dbReference type="InterPro" id="IPR036985">
    <property type="entry name" value="Transglutaminase-like_sf"/>
</dbReference>
<evidence type="ECO:0000256" key="3">
    <source>
        <dbReference type="ARBA" id="ARBA00022679"/>
    </source>
</evidence>
<dbReference type="Pfam" id="PF00927">
    <property type="entry name" value="Transglut_C"/>
    <property type="match status" value="2"/>
</dbReference>
<dbReference type="FunFam" id="3.90.260.10:FF:000001">
    <property type="entry name" value="Protein-glutamine gamma-glutamyltransferase 2"/>
    <property type="match status" value="1"/>
</dbReference>
<comment type="catalytic activity">
    <reaction evidence="8">
        <text>L-glutaminyl-[protein] + L-lysyl-[protein] = [protein]-L-lysyl-N(6)-5-L-glutamyl-[protein] + NH4(+)</text>
        <dbReference type="Rhea" id="RHEA:54816"/>
        <dbReference type="Rhea" id="RHEA-COMP:9752"/>
        <dbReference type="Rhea" id="RHEA-COMP:10207"/>
        <dbReference type="Rhea" id="RHEA-COMP:14005"/>
        <dbReference type="ChEBI" id="CHEBI:28938"/>
        <dbReference type="ChEBI" id="CHEBI:29969"/>
        <dbReference type="ChEBI" id="CHEBI:30011"/>
        <dbReference type="ChEBI" id="CHEBI:138370"/>
        <dbReference type="EC" id="2.3.2.13"/>
    </reaction>
</comment>
<feature type="region of interest" description="Disordered" evidence="9">
    <location>
        <begin position="453"/>
        <end position="683"/>
    </location>
</feature>
<dbReference type="InterPro" id="IPR013783">
    <property type="entry name" value="Ig-like_fold"/>
</dbReference>
<evidence type="ECO:0000256" key="9">
    <source>
        <dbReference type="SAM" id="MobiDB-lite"/>
    </source>
</evidence>
<dbReference type="GO" id="GO:0046872">
    <property type="term" value="F:metal ion binding"/>
    <property type="evidence" value="ECO:0007669"/>
    <property type="project" value="UniProtKB-KW"/>
</dbReference>
<dbReference type="InterPro" id="IPR001102">
    <property type="entry name" value="Transglutaminase_N"/>
</dbReference>
<sequence>MEESNKKAHHTDMYNSPDLILRRGQSFRLTMEFSKPLKDWQSIVFTVQTGPPNAHSHNTYVEFALSNSWSSGMWSAVLESMPGNALRIIMSSPANAVIGRYNLSVSITVMEDTTTFSLGKFTLLFNPWCLDDEVYMANEDERKEYVLNDHGILFMGNEKHISPLGWNFGQFENNILNICMDLLDRSLNYYNDPLADCSQRNSPIYVGRVVSAMINSNDDYGVLEGKWEQDFSDGVDPNSWNGSVEILWSWQRDGYKPVKYGQCWVFAATMCTVLRCLGIPTRVITNFNSAHNTDGNMNVDMHYDTEGKFLEIHDDSIWNFHVWDECWFMRRDIGNFYSGWQVLDSTPQEQSQGVYRCGPTSVTAVREGDVNIDYDAPFVYAEVNADRDTWVVNEDGSKEKVFSDSKYVGKFISTKAVGTDERVDITHTYKYPEGSPQERAVYEKASRIMLFYRPPPERPNVSYNTSTSENRTGNEQPMQPTRPEINPAPSSHNVNTLPSIPERNVLPPMNERNRTPSLPERDSLPRVAGRHATPSLPERSVLPPVSGRHATPSMPERNVLPPVSGRHATPSLPERNVLPPVSGRHATPSLPERNVLPPVARRHATPSLPERNALPPVAGRNPFHPMSGRNVVPPKPERSLLPSMSGRHVLPPATGRNPLPPMSGRNARPSMPERIPQPPVPERNAFRVTPNESDSELPDVTGKFKILSPLVLGEDINLLLVLRNLTPFHRPVKINLSASCTLYTGRRVADIFSDQKSVIISPSQDAHISIQIPYSQYQKCLNNGNMIQVVALCELPFGHKVLVTKDLVLDNPPLQIKALSKAVLHETMTLEIRFKNPLSVPVKDCSLLVEGSGLVDRQLTAVVPFLKPKEKIRFRVEVTPYKAGEKQFIVNFKCKHFSIKGYKLLKVASK</sequence>
<dbReference type="InterPro" id="IPR013808">
    <property type="entry name" value="Transglutaminase_AS"/>
</dbReference>
<dbReference type="SUPFAM" id="SSF81296">
    <property type="entry name" value="E set domains"/>
    <property type="match status" value="1"/>
</dbReference>
<evidence type="ECO:0000313" key="11">
    <source>
        <dbReference type="Ensembl" id="ENSLLEP00000047777.1"/>
    </source>
</evidence>
<dbReference type="PANTHER" id="PTHR11590:SF50">
    <property type="entry name" value="PROTEIN-GLUTAMINE GAMMA-GLUTAMYLTRANSFERASE 6"/>
    <property type="match status" value="1"/>
</dbReference>
<dbReference type="SMART" id="SM00460">
    <property type="entry name" value="TGc"/>
    <property type="match status" value="1"/>
</dbReference>
<reference evidence="11" key="1">
    <citation type="submission" date="2025-08" db="UniProtKB">
        <authorList>
            <consortium name="Ensembl"/>
        </authorList>
    </citation>
    <scope>IDENTIFICATION</scope>
</reference>
<keyword evidence="4" id="KW-0479">Metal-binding</keyword>
<dbReference type="SUPFAM" id="SSF49309">
    <property type="entry name" value="Transglutaminase, two C-terminal domains"/>
    <property type="match status" value="2"/>
</dbReference>
<evidence type="ECO:0000256" key="8">
    <source>
        <dbReference type="ARBA" id="ARBA00051843"/>
    </source>
</evidence>
<feature type="domain" description="Transglutaminase-like" evidence="10">
    <location>
        <begin position="255"/>
        <end position="347"/>
    </location>
</feature>
<dbReference type="InterPro" id="IPR008958">
    <property type="entry name" value="Transglutaminase_C"/>
</dbReference>
<dbReference type="GeneTree" id="ENSGT01050000244866"/>
<keyword evidence="3" id="KW-0808">Transferase</keyword>
<dbReference type="InterPro" id="IPR014756">
    <property type="entry name" value="Ig_E-set"/>
</dbReference>
<name>A0A8C5R791_9ANUR</name>
<dbReference type="Pfam" id="PF01841">
    <property type="entry name" value="Transglut_core"/>
    <property type="match status" value="1"/>
</dbReference>
<dbReference type="Gene3D" id="3.90.260.10">
    <property type="entry name" value="Transglutaminase-like"/>
    <property type="match status" value="1"/>
</dbReference>
<evidence type="ECO:0000313" key="12">
    <source>
        <dbReference type="Proteomes" id="UP000694569"/>
    </source>
</evidence>
<dbReference type="GO" id="GO:0003810">
    <property type="term" value="F:protein-glutamine gamma-glutamyltransferase activity"/>
    <property type="evidence" value="ECO:0007669"/>
    <property type="project" value="UniProtKB-EC"/>
</dbReference>
<evidence type="ECO:0000259" key="10">
    <source>
        <dbReference type="SMART" id="SM00460"/>
    </source>
</evidence>
<dbReference type="Ensembl" id="ENSLLET00000049653.1">
    <property type="protein sequence ID" value="ENSLLEP00000047777.1"/>
    <property type="gene ID" value="ENSLLEG00000030174.1"/>
</dbReference>
<evidence type="ECO:0000256" key="6">
    <source>
        <dbReference type="ARBA" id="ARBA00023315"/>
    </source>
</evidence>
<evidence type="ECO:0000256" key="2">
    <source>
        <dbReference type="ARBA" id="ARBA00005968"/>
    </source>
</evidence>
<evidence type="ECO:0000256" key="7">
    <source>
        <dbReference type="ARBA" id="ARBA00024222"/>
    </source>
</evidence>
<keyword evidence="12" id="KW-1185">Reference proteome</keyword>
<dbReference type="InterPro" id="IPR036238">
    <property type="entry name" value="Transglutaminase_C_sf"/>
</dbReference>
<feature type="compositionally biased region" description="Polar residues" evidence="9">
    <location>
        <begin position="461"/>
        <end position="479"/>
    </location>
</feature>
<feature type="compositionally biased region" description="Polar residues" evidence="9">
    <location>
        <begin position="488"/>
        <end position="498"/>
    </location>
</feature>
<dbReference type="PANTHER" id="PTHR11590">
    <property type="entry name" value="PROTEIN-GLUTAMINE GAMMA-GLUTAMYLTRANSFERASE"/>
    <property type="match status" value="1"/>
</dbReference>
<comment type="similarity">
    <text evidence="2">Belongs to the transglutaminase superfamily. Transglutaminase family.</text>
</comment>